<feature type="binding site" description="axial binding residue" evidence="12">
    <location>
        <position position="456"/>
    </location>
    <ligand>
        <name>heme</name>
        <dbReference type="ChEBI" id="CHEBI:30413"/>
    </ligand>
    <ligandPart>
        <name>Fe</name>
        <dbReference type="ChEBI" id="CHEBI:18248"/>
    </ligandPart>
</feature>
<evidence type="ECO:0000256" key="11">
    <source>
        <dbReference type="ARBA" id="ARBA00023136"/>
    </source>
</evidence>
<keyword evidence="10 13" id="KW-0503">Monooxygenase</keyword>
<dbReference type="AlphaFoldDB" id="Q5R1J3"/>
<reference evidence="15" key="1">
    <citation type="journal article" date="2005" name="Nature">
        <title>The map-based sequence of the rice genome.</title>
        <authorList>
            <consortium name="International rice genome sequencing project (IRGSP)"/>
            <person name="Matsumoto T."/>
            <person name="Wu J."/>
            <person name="Kanamori H."/>
            <person name="Katayose Y."/>
            <person name="Fujisawa M."/>
            <person name="Namiki N."/>
            <person name="Mizuno H."/>
            <person name="Yamamoto K."/>
            <person name="Antonio B.A."/>
            <person name="Baba T."/>
            <person name="Sakata K."/>
            <person name="Nagamura Y."/>
            <person name="Aoki H."/>
            <person name="Arikawa K."/>
            <person name="Arita K."/>
            <person name="Bito T."/>
            <person name="Chiden Y."/>
            <person name="Fujitsuka N."/>
            <person name="Fukunaka R."/>
            <person name="Hamada M."/>
            <person name="Harada C."/>
            <person name="Hayashi A."/>
            <person name="Hijishita S."/>
            <person name="Honda M."/>
            <person name="Hosokawa S."/>
            <person name="Ichikawa Y."/>
            <person name="Idonuma A."/>
            <person name="Iijima M."/>
            <person name="Ikeda M."/>
            <person name="Ikeno M."/>
            <person name="Ito K."/>
            <person name="Ito S."/>
            <person name="Ito T."/>
            <person name="Ito Y."/>
            <person name="Ito Y."/>
            <person name="Iwabuchi A."/>
            <person name="Kamiya K."/>
            <person name="Karasawa W."/>
            <person name="Kurita K."/>
            <person name="Katagiri S."/>
            <person name="Kikuta A."/>
            <person name="Kobayashi H."/>
            <person name="Kobayashi N."/>
            <person name="Machita K."/>
            <person name="Maehara T."/>
            <person name="Masukawa M."/>
            <person name="Mizubayashi T."/>
            <person name="Mukai Y."/>
            <person name="Nagasaki H."/>
            <person name="Nagata Y."/>
            <person name="Naito S."/>
            <person name="Nakashima M."/>
            <person name="Nakama Y."/>
            <person name="Nakamichi Y."/>
            <person name="Nakamura M."/>
            <person name="Meguro A."/>
            <person name="Negishi M."/>
            <person name="Ohta I."/>
            <person name="Ohta T."/>
            <person name="Okamoto M."/>
            <person name="Ono N."/>
            <person name="Saji S."/>
            <person name="Sakaguchi M."/>
            <person name="Sakai K."/>
            <person name="Shibata M."/>
            <person name="Shimokawa T."/>
            <person name="Song J."/>
            <person name="Takazaki Y."/>
            <person name="Terasawa K."/>
            <person name="Tsugane M."/>
            <person name="Tsuji K."/>
            <person name="Ueda S."/>
            <person name="Waki K."/>
            <person name="Yamagata H."/>
            <person name="Yamamoto M."/>
            <person name="Yamamoto S."/>
            <person name="Yamane H."/>
            <person name="Yoshiki S."/>
            <person name="Yoshihara R."/>
            <person name="Yukawa K."/>
            <person name="Zhong H."/>
            <person name="Yano M."/>
            <person name="Yuan Q."/>
            <person name="Ouyang S."/>
            <person name="Liu J."/>
            <person name="Jones K.M."/>
            <person name="Gansberger K."/>
            <person name="Moffat K."/>
            <person name="Hill J."/>
            <person name="Bera J."/>
            <person name="Fadrosh D."/>
            <person name="Jin S."/>
            <person name="Johri S."/>
            <person name="Kim M."/>
            <person name="Overton L."/>
            <person name="Reardon M."/>
            <person name="Tsitrin T."/>
            <person name="Vuong H."/>
            <person name="Weaver B."/>
            <person name="Ciecko A."/>
            <person name="Tallon L."/>
            <person name="Jackson J."/>
            <person name="Pai G."/>
            <person name="Aken S.V."/>
            <person name="Utterback T."/>
            <person name="Reidmuller S."/>
            <person name="Feldblyum T."/>
            <person name="Hsiao J."/>
            <person name="Zismann V."/>
            <person name="Iobst S."/>
            <person name="de Vazeille A.R."/>
            <person name="Buell C.R."/>
            <person name="Ying K."/>
            <person name="Li Y."/>
            <person name="Lu T."/>
            <person name="Huang Y."/>
            <person name="Zhao Q."/>
            <person name="Feng Q."/>
            <person name="Zhang L."/>
            <person name="Zhu J."/>
            <person name="Weng Q."/>
            <person name="Mu J."/>
            <person name="Lu Y."/>
            <person name="Fan D."/>
            <person name="Liu Y."/>
            <person name="Guan J."/>
            <person name="Zhang Y."/>
            <person name="Yu S."/>
            <person name="Liu X."/>
            <person name="Zhang Y."/>
            <person name="Hong G."/>
            <person name="Han B."/>
            <person name="Choisne N."/>
            <person name="Demange N."/>
            <person name="Orjeda G."/>
            <person name="Samain S."/>
            <person name="Cattolico L."/>
            <person name="Pelletier E."/>
            <person name="Couloux A."/>
            <person name="Segurens B."/>
            <person name="Wincker P."/>
            <person name="D'Hont A."/>
            <person name="Scarpelli C."/>
            <person name="Weissenbach J."/>
            <person name="Salanoubat M."/>
            <person name="Quetier F."/>
            <person name="Yu Y."/>
            <person name="Kim H.R."/>
            <person name="Rambo T."/>
            <person name="Currie J."/>
            <person name="Collura K."/>
            <person name="Luo M."/>
            <person name="Yang T."/>
            <person name="Ammiraju J.S.S."/>
            <person name="Engler F."/>
            <person name="Soderlund C."/>
            <person name="Wing R.A."/>
            <person name="Palmer L.E."/>
            <person name="de la Bastide M."/>
            <person name="Spiegel L."/>
            <person name="Nascimento L."/>
            <person name="Zutavern T."/>
            <person name="O'Shaughnessy A."/>
            <person name="Dike S."/>
            <person name="Dedhia N."/>
            <person name="Preston R."/>
            <person name="Balija V."/>
            <person name="McCombie W.R."/>
            <person name="Chow T."/>
            <person name="Chen H."/>
            <person name="Chung M."/>
            <person name="Chen C."/>
            <person name="Shaw J."/>
            <person name="Wu H."/>
            <person name="Hsiao K."/>
            <person name="Chao Y."/>
            <person name="Chu M."/>
            <person name="Cheng C."/>
            <person name="Hour A."/>
            <person name="Lee P."/>
            <person name="Lin S."/>
            <person name="Lin Y."/>
            <person name="Liou J."/>
            <person name="Liu S."/>
            <person name="Hsing Y."/>
            <person name="Raghuvanshi S."/>
            <person name="Mohanty A."/>
            <person name="Bharti A.K."/>
            <person name="Gaur A."/>
            <person name="Gupta V."/>
            <person name="Kumar D."/>
            <person name="Ravi V."/>
            <person name="Vij S."/>
            <person name="Kapur A."/>
            <person name="Khurana P."/>
            <person name="Khurana P."/>
            <person name="Khurana J.P."/>
            <person name="Tyagi A.K."/>
            <person name="Gaikwad K."/>
            <person name="Singh A."/>
            <person name="Dalal V."/>
            <person name="Srivastava S."/>
            <person name="Dixit A."/>
            <person name="Pal A.K."/>
            <person name="Ghazi I.A."/>
            <person name="Yadav M."/>
            <person name="Pandit A."/>
            <person name="Bhargava A."/>
            <person name="Sureshbabu K."/>
            <person name="Batra K."/>
            <person name="Sharma T.R."/>
            <person name="Mohapatra T."/>
            <person name="Singh N.K."/>
            <person name="Messing J."/>
            <person name="Nelson A.B."/>
            <person name="Fuks G."/>
            <person name="Kavchok S."/>
            <person name="Keizer G."/>
            <person name="Linton E."/>
            <person name="Llaca V."/>
            <person name="Song R."/>
            <person name="Tanyolac B."/>
            <person name="Young S."/>
            <person name="Ho-Il K."/>
            <person name="Hahn J.H."/>
            <person name="Sangsakoo G."/>
            <person name="Vanavichit A."/>
            <person name="de Mattos Luiz.A.T."/>
            <person name="Zimmer P.D."/>
            <person name="Malone G."/>
            <person name="Dellagostin O."/>
            <person name="de Oliveira A.C."/>
            <person name="Bevan M."/>
            <person name="Bancroft I."/>
            <person name="Minx P."/>
            <person name="Cordum H."/>
            <person name="Wilson R."/>
            <person name="Cheng Z."/>
            <person name="Jin W."/>
            <person name="Jiang J."/>
            <person name="Leong S.A."/>
            <person name="Iwama H."/>
            <person name="Gojobori T."/>
            <person name="Itoh T."/>
            <person name="Niimura Y."/>
            <person name="Fujii Y."/>
            <person name="Habara T."/>
            <person name="Sakai H."/>
            <person name="Sato Y."/>
            <person name="Wilson G."/>
            <person name="Kumar K."/>
            <person name="McCouch S."/>
            <person name="Juretic N."/>
            <person name="Hoen D."/>
            <person name="Wright S."/>
            <person name="Bruskiewich R."/>
            <person name="Bureau T."/>
            <person name="Miyao A."/>
            <person name="Hirochika H."/>
            <person name="Nishikawa T."/>
            <person name="Kadowaki K."/>
            <person name="Sugiura M."/>
            <person name="Burr B."/>
            <person name="Sasaki T."/>
        </authorList>
    </citation>
    <scope>NUCLEOTIDE SEQUENCE [LARGE SCALE GENOMIC DNA]</scope>
    <source>
        <strain evidence="15">cv. Nipponbare</strain>
    </source>
</reference>
<evidence type="ECO:0000256" key="3">
    <source>
        <dbReference type="ARBA" id="ARBA00010617"/>
    </source>
</evidence>
<dbReference type="PANTHER" id="PTHR24286:SF234">
    <property type="entry name" value="CYTOCHROME P450 FAMILY PROTEIN, EXPRESSED"/>
    <property type="match status" value="1"/>
</dbReference>
<protein>
    <submittedName>
        <fullName evidence="14">Cytochrome P450</fullName>
    </submittedName>
</protein>
<evidence type="ECO:0000256" key="8">
    <source>
        <dbReference type="ARBA" id="ARBA00023002"/>
    </source>
</evidence>
<dbReference type="PANTHER" id="PTHR24286">
    <property type="entry name" value="CYTOCHROME P450 26"/>
    <property type="match status" value="1"/>
</dbReference>
<keyword evidence="11" id="KW-0472">Membrane</keyword>
<comment type="similarity">
    <text evidence="3 13">Belongs to the cytochrome P450 family.</text>
</comment>
<proteinExistence type="inferred from homology"/>
<dbReference type="Gene3D" id="1.10.630.10">
    <property type="entry name" value="Cytochrome P450"/>
    <property type="match status" value="1"/>
</dbReference>
<dbReference type="EMBL" id="AC139171">
    <property type="protein sequence ID" value="AAV85744.1"/>
    <property type="molecule type" value="Genomic_DNA"/>
</dbReference>
<dbReference type="GO" id="GO:0016020">
    <property type="term" value="C:membrane"/>
    <property type="evidence" value="ECO:0007669"/>
    <property type="project" value="UniProtKB-SubCell"/>
</dbReference>
<comment type="subcellular location">
    <subcellularLocation>
        <location evidence="2">Membrane</location>
    </subcellularLocation>
</comment>
<evidence type="ECO:0000256" key="2">
    <source>
        <dbReference type="ARBA" id="ARBA00004370"/>
    </source>
</evidence>
<dbReference type="SUPFAM" id="SSF48264">
    <property type="entry name" value="Cytochrome P450"/>
    <property type="match status" value="1"/>
</dbReference>
<evidence type="ECO:0000256" key="1">
    <source>
        <dbReference type="ARBA" id="ARBA00001971"/>
    </source>
</evidence>
<dbReference type="Proteomes" id="UP000000763">
    <property type="component" value="Chromosome 11"/>
</dbReference>
<comment type="cofactor">
    <cofactor evidence="1 12">
        <name>heme</name>
        <dbReference type="ChEBI" id="CHEBI:30413"/>
    </cofactor>
</comment>
<keyword evidence="7" id="KW-1133">Transmembrane helix</keyword>
<evidence type="ECO:0000256" key="5">
    <source>
        <dbReference type="ARBA" id="ARBA00022692"/>
    </source>
</evidence>
<name>Q5R1J3_ORYSJ</name>
<reference evidence="15" key="2">
    <citation type="journal article" date="2008" name="Nucleic Acids Res.">
        <title>The rice annotation project database (RAP-DB): 2008 update.</title>
        <authorList>
            <consortium name="The rice annotation project (RAP)"/>
        </authorList>
    </citation>
    <scope>GENOME REANNOTATION</scope>
    <source>
        <strain evidence="15">cv. Nipponbare</strain>
    </source>
</reference>
<evidence type="ECO:0000256" key="10">
    <source>
        <dbReference type="ARBA" id="ARBA00023033"/>
    </source>
</evidence>
<evidence type="ECO:0000256" key="4">
    <source>
        <dbReference type="ARBA" id="ARBA00022617"/>
    </source>
</evidence>
<dbReference type="InterPro" id="IPR001128">
    <property type="entry name" value="Cyt_P450"/>
</dbReference>
<evidence type="ECO:0000256" key="13">
    <source>
        <dbReference type="RuleBase" id="RU000461"/>
    </source>
</evidence>
<dbReference type="CDD" id="cd11043">
    <property type="entry name" value="CYP90-like"/>
    <property type="match status" value="1"/>
</dbReference>
<dbReference type="GO" id="GO:0016705">
    <property type="term" value="F:oxidoreductase activity, acting on paired donors, with incorporation or reduction of molecular oxygen"/>
    <property type="evidence" value="ECO:0007669"/>
    <property type="project" value="InterPro"/>
</dbReference>
<evidence type="ECO:0000256" key="9">
    <source>
        <dbReference type="ARBA" id="ARBA00023004"/>
    </source>
</evidence>
<dbReference type="FunFam" id="1.10.630.10:FF:000020">
    <property type="entry name" value="Cytochrome P450 family protein"/>
    <property type="match status" value="1"/>
</dbReference>
<keyword evidence="4 12" id="KW-0349">Heme</keyword>
<keyword evidence="9 12" id="KW-0408">Iron</keyword>
<dbReference type="GO" id="GO:0020037">
    <property type="term" value="F:heme binding"/>
    <property type="evidence" value="ECO:0007669"/>
    <property type="project" value="InterPro"/>
</dbReference>
<dbReference type="InterPro" id="IPR002401">
    <property type="entry name" value="Cyt_P450_E_grp-I"/>
</dbReference>
<keyword evidence="5" id="KW-0812">Transmembrane</keyword>
<accession>Q5R1J3</accession>
<dbReference type="InterPro" id="IPR036396">
    <property type="entry name" value="Cyt_P450_sf"/>
</dbReference>
<keyword evidence="6 12" id="KW-0479">Metal-binding</keyword>
<evidence type="ECO:0000313" key="14">
    <source>
        <dbReference type="EMBL" id="AAV85744.1"/>
    </source>
</evidence>
<dbReference type="GO" id="GO:0004497">
    <property type="term" value="F:monooxygenase activity"/>
    <property type="evidence" value="ECO:0007669"/>
    <property type="project" value="UniProtKB-KW"/>
</dbReference>
<evidence type="ECO:0000256" key="7">
    <source>
        <dbReference type="ARBA" id="ARBA00022989"/>
    </source>
</evidence>
<evidence type="ECO:0000313" key="15">
    <source>
        <dbReference type="Proteomes" id="UP000000763"/>
    </source>
</evidence>
<dbReference type="Pfam" id="PF00067">
    <property type="entry name" value="p450"/>
    <property type="match status" value="1"/>
</dbReference>
<organism evidence="14 15">
    <name type="scientific">Oryza sativa subsp. japonica</name>
    <name type="common">Rice</name>
    <dbReference type="NCBI Taxonomy" id="39947"/>
    <lineage>
        <taxon>Eukaryota</taxon>
        <taxon>Viridiplantae</taxon>
        <taxon>Streptophyta</taxon>
        <taxon>Embryophyta</taxon>
        <taxon>Tracheophyta</taxon>
        <taxon>Spermatophyta</taxon>
        <taxon>Magnoliopsida</taxon>
        <taxon>Liliopsida</taxon>
        <taxon>Poales</taxon>
        <taxon>Poaceae</taxon>
        <taxon>BOP clade</taxon>
        <taxon>Oryzoideae</taxon>
        <taxon>Oryzeae</taxon>
        <taxon>Oryzinae</taxon>
        <taxon>Oryza</taxon>
        <taxon>Oryza sativa</taxon>
    </lineage>
</organism>
<dbReference type="PRINTS" id="PR00463">
    <property type="entry name" value="EP450I"/>
</dbReference>
<evidence type="ECO:0000256" key="6">
    <source>
        <dbReference type="ARBA" id="ARBA00022723"/>
    </source>
</evidence>
<evidence type="ECO:0000256" key="12">
    <source>
        <dbReference type="PIRSR" id="PIRSR602401-1"/>
    </source>
</evidence>
<dbReference type="GO" id="GO:0005506">
    <property type="term" value="F:iron ion binding"/>
    <property type="evidence" value="ECO:0007669"/>
    <property type="project" value="InterPro"/>
</dbReference>
<keyword evidence="8 13" id="KW-0560">Oxidoreductase</keyword>
<dbReference type="PROSITE" id="PS00086">
    <property type="entry name" value="CYTOCHROME_P450"/>
    <property type="match status" value="1"/>
</dbReference>
<sequence>MDKSFIPRSKHHQDFTIIKEGNEHNKAERITEGTVGLRVNHVKYDGGWLAHWVYRWINPPCNGRLPPGSMGFPIVGETFQFFRTSPSIDMPIYYKRRLERYGPIFKTNIGGQHVVISLDPEVNQFIFQQEGKLFQSWFPETTLNIFGKKTLTTYNRTAHKLIRSFVCKLYGPENVKKSLLPELENSMRESLASWIGKPSVEVNDGVSNMIFGLAAKHLIGLDITNSGELKKNFQEIFQVMVSIPFPIYFPGTSFYRCMQGRRNVWTTLTNVMKKRLSAPGNKFGDLVDLIVEELRSENPTIDESFAIDTLSGLLFASFAPLSCTLTTTFKFLNDNPEVFDKLKEEHEMILKKREGANSGFTWEEYKSLKFSTQVVNEINRITTVIPGGFRKALTDVQVNGYTIPSGWLVMISPMGVHLNPKLFEDPLKFDPWRWTEEKRISMQRNFMPFGGGIRMCPAAEFNKLFITLFLHIVVTEYSHLKDSIVRLSCSSKLWFKGSPDGTLLEHHLLLLQVGFSAISLQHLLAALVYMLELNP</sequence>
<dbReference type="InterPro" id="IPR017972">
    <property type="entry name" value="Cyt_P450_CS"/>
</dbReference>